<protein>
    <submittedName>
        <fullName evidence="1">Uncharacterized protein</fullName>
    </submittedName>
</protein>
<accession>A0A3M7R395</accession>
<evidence type="ECO:0000313" key="2">
    <source>
        <dbReference type="Proteomes" id="UP000276133"/>
    </source>
</evidence>
<gene>
    <name evidence="1" type="ORF">BpHYR1_041995</name>
</gene>
<reference evidence="1 2" key="1">
    <citation type="journal article" date="2018" name="Sci. Rep.">
        <title>Genomic signatures of local adaptation to the degree of environmental predictability in rotifers.</title>
        <authorList>
            <person name="Franch-Gras L."/>
            <person name="Hahn C."/>
            <person name="Garcia-Roger E.M."/>
            <person name="Carmona M.J."/>
            <person name="Serra M."/>
            <person name="Gomez A."/>
        </authorList>
    </citation>
    <scope>NUCLEOTIDE SEQUENCE [LARGE SCALE GENOMIC DNA]</scope>
    <source>
        <strain evidence="1">HYR1</strain>
    </source>
</reference>
<dbReference type="EMBL" id="REGN01004314">
    <property type="protein sequence ID" value="RNA18062.1"/>
    <property type="molecule type" value="Genomic_DNA"/>
</dbReference>
<dbReference type="Proteomes" id="UP000276133">
    <property type="component" value="Unassembled WGS sequence"/>
</dbReference>
<evidence type="ECO:0000313" key="1">
    <source>
        <dbReference type="EMBL" id="RNA18062.1"/>
    </source>
</evidence>
<keyword evidence="2" id="KW-1185">Reference proteome</keyword>
<comment type="caution">
    <text evidence="1">The sequence shown here is derived from an EMBL/GenBank/DDBJ whole genome shotgun (WGS) entry which is preliminary data.</text>
</comment>
<sequence>MSLFLSSDVTVVRLILLYIHHSNDLISQLNLDSPVLDHILASPIFYLNNSFVIVCQFDFRFSSSSSLTILSFSSSELYKTFDSTLTTLELLSLVVDSNTKRKFSSSFSNSSIRVFRLLDKSFAPNFHLAQFLIGFEHKNGEIFDFDQSLITTCDK</sequence>
<organism evidence="1 2">
    <name type="scientific">Brachionus plicatilis</name>
    <name type="common">Marine rotifer</name>
    <name type="synonym">Brachionus muelleri</name>
    <dbReference type="NCBI Taxonomy" id="10195"/>
    <lineage>
        <taxon>Eukaryota</taxon>
        <taxon>Metazoa</taxon>
        <taxon>Spiralia</taxon>
        <taxon>Gnathifera</taxon>
        <taxon>Rotifera</taxon>
        <taxon>Eurotatoria</taxon>
        <taxon>Monogononta</taxon>
        <taxon>Pseudotrocha</taxon>
        <taxon>Ploima</taxon>
        <taxon>Brachionidae</taxon>
        <taxon>Brachionus</taxon>
    </lineage>
</organism>
<name>A0A3M7R395_BRAPC</name>
<proteinExistence type="predicted"/>
<dbReference type="AlphaFoldDB" id="A0A3M7R395"/>